<evidence type="ECO:0000256" key="2">
    <source>
        <dbReference type="SAM" id="Phobius"/>
    </source>
</evidence>
<feature type="transmembrane region" description="Helical" evidence="2">
    <location>
        <begin position="15"/>
        <end position="36"/>
    </location>
</feature>
<feature type="compositionally biased region" description="Polar residues" evidence="1">
    <location>
        <begin position="274"/>
        <end position="293"/>
    </location>
</feature>
<keyword evidence="2" id="KW-1133">Transmembrane helix</keyword>
<dbReference type="EMBL" id="LUCM01006116">
    <property type="protein sequence ID" value="KAA0191802.1"/>
    <property type="molecule type" value="Genomic_DNA"/>
</dbReference>
<organism evidence="3 4">
    <name type="scientific">Fasciolopsis buskii</name>
    <dbReference type="NCBI Taxonomy" id="27845"/>
    <lineage>
        <taxon>Eukaryota</taxon>
        <taxon>Metazoa</taxon>
        <taxon>Spiralia</taxon>
        <taxon>Lophotrochozoa</taxon>
        <taxon>Platyhelminthes</taxon>
        <taxon>Trematoda</taxon>
        <taxon>Digenea</taxon>
        <taxon>Plagiorchiida</taxon>
        <taxon>Echinostomata</taxon>
        <taxon>Echinostomatoidea</taxon>
        <taxon>Fasciolidae</taxon>
        <taxon>Fasciolopsis</taxon>
    </lineage>
</organism>
<dbReference type="Proteomes" id="UP000728185">
    <property type="component" value="Unassembled WGS sequence"/>
</dbReference>
<evidence type="ECO:0000256" key="1">
    <source>
        <dbReference type="SAM" id="MobiDB-lite"/>
    </source>
</evidence>
<evidence type="ECO:0000313" key="4">
    <source>
        <dbReference type="Proteomes" id="UP000728185"/>
    </source>
</evidence>
<keyword evidence="2" id="KW-0812">Transmembrane</keyword>
<dbReference type="OrthoDB" id="10647226at2759"/>
<dbReference type="AlphaFoldDB" id="A0A8E0RS01"/>
<proteinExistence type="predicted"/>
<name>A0A8E0RS01_9TREM</name>
<gene>
    <name evidence="3" type="ORF">FBUS_00126</name>
</gene>
<sequence length="370" mass="39943">MNSPDSITQRAESTFRYTLATSLAYLFLHICALLLLQLPMASHPRSIVAQNYSVLTVSTNLAHSPFTHDCHEHGNGAYSTDAVHVHSHRLSPQFSPTNEAIRMEQCSLDIVSGRISRDSSGFGSSIGHFDGTGTNPSVFSSSFSPGFESPLLTYATQHSSDHCSPSDRVDHHSAPVARLHPVYALNQRPVPLPDTAQVGTLESVNRQNGLICSVPPQLASSELRSPGLVNSFNKMNLRSRCPPNCNNIVCAVDVHNRSVPGLSHPSLEPIPQGQELSVHSRSATLSPDSSSTHHSYRGDAASTESDGGSPVFNGSEKRKSQPCCSCRADGLTDGAMTTRHIDDFNGNPLVDFKPNRMMLSKLKAEKVSPP</sequence>
<keyword evidence="2" id="KW-0472">Membrane</keyword>
<keyword evidence="4" id="KW-1185">Reference proteome</keyword>
<feature type="region of interest" description="Disordered" evidence="1">
    <location>
        <begin position="263"/>
        <end position="324"/>
    </location>
</feature>
<evidence type="ECO:0000313" key="3">
    <source>
        <dbReference type="EMBL" id="KAA0191802.1"/>
    </source>
</evidence>
<reference evidence="3" key="1">
    <citation type="submission" date="2019-05" db="EMBL/GenBank/DDBJ databases">
        <title>Annotation for the trematode Fasciolopsis buski.</title>
        <authorList>
            <person name="Choi Y.-J."/>
        </authorList>
    </citation>
    <scope>NUCLEOTIDE SEQUENCE</scope>
    <source>
        <strain evidence="3">HT</strain>
        <tissue evidence="3">Whole worm</tissue>
    </source>
</reference>
<comment type="caution">
    <text evidence="3">The sequence shown here is derived from an EMBL/GenBank/DDBJ whole genome shotgun (WGS) entry which is preliminary data.</text>
</comment>
<protein>
    <submittedName>
        <fullName evidence="3">Uncharacterized protein</fullName>
    </submittedName>
</protein>
<accession>A0A8E0RS01</accession>